<gene>
    <name evidence="3" type="ORF">AVDCRST_MAG90-1018</name>
</gene>
<dbReference type="PANTHER" id="PTHR43767">
    <property type="entry name" value="LONG-CHAIN-FATTY-ACID--COA LIGASE"/>
    <property type="match status" value="1"/>
</dbReference>
<evidence type="ECO:0000259" key="2">
    <source>
        <dbReference type="Pfam" id="PF13193"/>
    </source>
</evidence>
<dbReference type="InterPro" id="IPR000873">
    <property type="entry name" value="AMP-dep_synth/lig_dom"/>
</dbReference>
<protein>
    <submittedName>
        <fullName evidence="3">Long-chain-fatty-acid--CoA ligase</fullName>
        <ecNumber evidence="3">6.2.1.3</ecNumber>
    </submittedName>
</protein>
<accession>A0A6J4L2L1</accession>
<reference evidence="3" key="1">
    <citation type="submission" date="2020-02" db="EMBL/GenBank/DDBJ databases">
        <authorList>
            <person name="Meier V. D."/>
        </authorList>
    </citation>
    <scope>NUCLEOTIDE SEQUENCE</scope>
    <source>
        <strain evidence="3">AVDCRST_MAG90</strain>
    </source>
</reference>
<dbReference type="AlphaFoldDB" id="A0A6J4L2L1"/>
<dbReference type="EMBL" id="CADCUC010000193">
    <property type="protein sequence ID" value="CAA9321305.1"/>
    <property type="molecule type" value="Genomic_DNA"/>
</dbReference>
<dbReference type="Pfam" id="PF00501">
    <property type="entry name" value="AMP-binding"/>
    <property type="match status" value="1"/>
</dbReference>
<dbReference type="PANTHER" id="PTHR43767:SF7">
    <property type="entry name" value="MEDIUM_LONG-CHAIN-FATTY-ACID--COA LIGASE FADD8"/>
    <property type="match status" value="1"/>
</dbReference>
<dbReference type="InterPro" id="IPR020845">
    <property type="entry name" value="AMP-binding_CS"/>
</dbReference>
<dbReference type="Gene3D" id="3.40.50.12780">
    <property type="entry name" value="N-terminal domain of ligase-like"/>
    <property type="match status" value="1"/>
</dbReference>
<feature type="domain" description="AMP-binding enzyme C-terminal" evidence="2">
    <location>
        <begin position="417"/>
        <end position="488"/>
    </location>
</feature>
<dbReference type="Gene3D" id="3.30.300.30">
    <property type="match status" value="1"/>
</dbReference>
<sequence length="507" mass="53479">MNLALWLDRAGRADPDRPALGRGHRVVRRYGELASQAARLAGGLRDVLGLEPGERVGIAATNSPDYVEALYAIWWAGLAAVPVNAKLHGAEIGYILAQSGAKACFVSADLEAAVAAHAPVALQRLMVFGGASYVALLAADPLAVVPRDAGDLAWLFYTSGTTGRPKGACLTHGNLAAVSHAYLAEVDPTAPGDALLHAAPMSHGSGLYIMAHVMRRAVNVVPESGGFEPDEIARAFGHWRRMSMFAAPTMVKRLVASRADWDPAAARTIIYGGAPMYVADARAALDRLGPCLAQIYGQGESPMTITTLSKAEIADEAHPGWLDRLGSAGRAYACVDVSIVDEHDRPLGPGEAGEIICRGSPVMAGYWNDAAATAATMKGGWLHTGDVGVLDSSGYLTLRDRSKDLIISGGANIYPREVEEVLLLHPAVREVSVIGRPDEAWGESVVAYVVGDVPAADLDALCLARIARFKRPKSYVFVEALPKNSYGKILKTELRGLDAPPGEGVGG</sequence>
<dbReference type="InterPro" id="IPR045851">
    <property type="entry name" value="AMP-bd_C_sf"/>
</dbReference>
<dbReference type="GO" id="GO:0004467">
    <property type="term" value="F:long-chain fatty acid-CoA ligase activity"/>
    <property type="evidence" value="ECO:0007669"/>
    <property type="project" value="UniProtKB-EC"/>
</dbReference>
<dbReference type="PROSITE" id="PS00455">
    <property type="entry name" value="AMP_BINDING"/>
    <property type="match status" value="1"/>
</dbReference>
<dbReference type="InterPro" id="IPR050237">
    <property type="entry name" value="ATP-dep_AMP-bd_enzyme"/>
</dbReference>
<name>A0A6J4L2L1_9HYPH</name>
<organism evidence="3">
    <name type="scientific">uncultured Microvirga sp</name>
    <dbReference type="NCBI Taxonomy" id="412392"/>
    <lineage>
        <taxon>Bacteria</taxon>
        <taxon>Pseudomonadati</taxon>
        <taxon>Pseudomonadota</taxon>
        <taxon>Alphaproteobacteria</taxon>
        <taxon>Hyphomicrobiales</taxon>
        <taxon>Methylobacteriaceae</taxon>
        <taxon>Microvirga</taxon>
        <taxon>environmental samples</taxon>
    </lineage>
</organism>
<feature type="domain" description="AMP-dependent synthetase/ligase" evidence="1">
    <location>
        <begin position="8"/>
        <end position="367"/>
    </location>
</feature>
<dbReference type="InterPro" id="IPR025110">
    <property type="entry name" value="AMP-bd_C"/>
</dbReference>
<dbReference type="Pfam" id="PF13193">
    <property type="entry name" value="AMP-binding_C"/>
    <property type="match status" value="1"/>
</dbReference>
<dbReference type="InterPro" id="IPR042099">
    <property type="entry name" value="ANL_N_sf"/>
</dbReference>
<dbReference type="SUPFAM" id="SSF56801">
    <property type="entry name" value="Acetyl-CoA synthetase-like"/>
    <property type="match status" value="1"/>
</dbReference>
<keyword evidence="3" id="KW-0436">Ligase</keyword>
<evidence type="ECO:0000313" key="3">
    <source>
        <dbReference type="EMBL" id="CAA9321305.1"/>
    </source>
</evidence>
<evidence type="ECO:0000259" key="1">
    <source>
        <dbReference type="Pfam" id="PF00501"/>
    </source>
</evidence>
<proteinExistence type="predicted"/>
<dbReference type="EC" id="6.2.1.3" evidence="3"/>